<dbReference type="GO" id="GO:0005975">
    <property type="term" value="P:carbohydrate metabolic process"/>
    <property type="evidence" value="ECO:0007669"/>
    <property type="project" value="InterPro"/>
</dbReference>
<evidence type="ECO:0000256" key="1">
    <source>
        <dbReference type="SAM" id="MobiDB-lite"/>
    </source>
</evidence>
<reference evidence="3 4" key="1">
    <citation type="submission" date="2011-01" db="EMBL/GenBank/DDBJ databases">
        <title>Complete sequence of Pseudoxanthomonas suwonensis 11-1.</title>
        <authorList>
            <consortium name="US DOE Joint Genome Institute"/>
            <person name="Lucas S."/>
            <person name="Copeland A."/>
            <person name="Lapidus A."/>
            <person name="Cheng J.-F."/>
            <person name="Goodwin L."/>
            <person name="Pitluck S."/>
            <person name="Teshima H."/>
            <person name="Detter J.C."/>
            <person name="Han C."/>
            <person name="Tapia R."/>
            <person name="Land M."/>
            <person name="Hauser L."/>
            <person name="Kyrpides N."/>
            <person name="Ivanova N."/>
            <person name="Ovchinnikova G."/>
            <person name="Siebers A.K."/>
            <person name="Allgaier M."/>
            <person name="Thelen M.P."/>
            <person name="Hugenholtz P."/>
            <person name="Gladden J."/>
            <person name="Woyke T."/>
        </authorList>
    </citation>
    <scope>NUCLEOTIDE SEQUENCE [LARGE SCALE GENOMIC DNA]</scope>
    <source>
        <strain evidence="4">11-1</strain>
    </source>
</reference>
<evidence type="ECO:0000313" key="3">
    <source>
        <dbReference type="EMBL" id="ADV27135.1"/>
    </source>
</evidence>
<dbReference type="InterPro" id="IPR008979">
    <property type="entry name" value="Galactose-bd-like_sf"/>
</dbReference>
<gene>
    <name evidence="3" type="ordered locus">Psesu_1287</name>
</gene>
<name>E6WSX9_PSEUU</name>
<dbReference type="AlphaFoldDB" id="E6WSX9"/>
<feature type="domain" description="F5/8 type C" evidence="2">
    <location>
        <begin position="226"/>
        <end position="362"/>
    </location>
</feature>
<dbReference type="SUPFAM" id="SSF48208">
    <property type="entry name" value="Six-hairpin glycosidases"/>
    <property type="match status" value="1"/>
</dbReference>
<evidence type="ECO:0000313" key="4">
    <source>
        <dbReference type="Proteomes" id="UP000008632"/>
    </source>
</evidence>
<protein>
    <submittedName>
        <fullName evidence="3">Coagulation factor 5/8 type domain protein</fullName>
    </submittedName>
</protein>
<dbReference type="Pfam" id="PF00754">
    <property type="entry name" value="F5_F8_type_C"/>
    <property type="match status" value="1"/>
</dbReference>
<feature type="region of interest" description="Disordered" evidence="1">
    <location>
        <begin position="34"/>
        <end position="54"/>
    </location>
</feature>
<dbReference type="HOGENOM" id="CLU_292712_0_0_6"/>
<sequence>MRLANRERGIAGGDAPATFAGAACSLRAVDAVDPSMEGRARHPRRARFRPGSTGHVPGVPGAAVVALLLSAAAGPAVAAPQLLDGFEDPAPWRVVVSDQVSGSIRRVEGVQGGALCLDYDFNGVSGYAGIQRDLPLEYPENYRFSFRMRGDSPANDLQFKLVDASGDNVWWVNRPRYGFPTGWTEVRYRTRHIDKAWGPDPDKVLRRSQKLEFTIYNNAGGRGSVCFDELSLEPLPAEPDAPPAAVAVEASAAPGSASRVIDGDSATVWKASGRQGLVLDLGQEREFGGLVLRWADARQRPQRYVVELEGADGQWRPVRAVEQGRGASDWLSLPESEARRIALRLEGGRYALAEAQVQPLGFSAHPNDFIKALAQELPRGWLPRGFSGEQPYWTIIGVDGGHQQGLVGEDGAVELSRGGFSIEPFVLDGDRLVSWADVKPVQRLPGQGLPMPEVEWTAAGGADAPALQVSAFAHGSAGDSRVVARYRLRNPHPRSREYVLALAVRPLQVNPPAQFLNTIGGVSPIRSLAIDGGTVTVDGRPRIFATQSPDQAFATPFDAGLDVQRLASGDIPEDTAVEDPTGLASGMLLYRWRLAPGEEREVALVAPLDGETAPQPGFDAARAAEETTARWQELLGQVELQLPEQGRDFAATVRTALAHMLVSRVGPSLQPGTRSYSRSWIRDGAMISEGLLRLGRPEVVRQYLEWYAPYQFENGKVPCCVDARGSDPVPENDSHGELIFNIAEYWRFTGDREFLERMWPHVRGAFDYMERLRASERTEENRRRDPAFYGMMPVSISHEGYSAKPMHSYWDNFWALRGYKDAVEVAQALGLREEARRMAAARDQFRADLAASLRAATARHGIDYLPGAAELGDFDPTSTTIALAPGGEQDWLPRDLLENTFERYWQHFTDRRDGRREWKDYTPYEWRNVAAFVRLGWRDRAWQATDYFFADRAPQAWNQWAEVVSSTPRKPFFVGDLPHAWVASDFVRSALDMFAYRRERDDSLVLAAGVPLDWLEGEGIRVRGLHTAHGRIGYALRRADGQLQLDVADDAGLPPGGLVLQWPYEGQPGATTVDGRAAKWSNGELRISRPGAKVRVEVRNP</sequence>
<dbReference type="KEGG" id="psu:Psesu_1287"/>
<dbReference type="InterPro" id="IPR000421">
    <property type="entry name" value="FA58C"/>
</dbReference>
<evidence type="ECO:0000259" key="2">
    <source>
        <dbReference type="PROSITE" id="PS50022"/>
    </source>
</evidence>
<dbReference type="Gene3D" id="1.50.10.10">
    <property type="match status" value="1"/>
</dbReference>
<dbReference type="EMBL" id="CP002446">
    <property type="protein sequence ID" value="ADV27135.1"/>
    <property type="molecule type" value="Genomic_DNA"/>
</dbReference>
<dbReference type="InterPro" id="IPR012341">
    <property type="entry name" value="6hp_glycosidase-like_sf"/>
</dbReference>
<dbReference type="SUPFAM" id="SSF49785">
    <property type="entry name" value="Galactose-binding domain-like"/>
    <property type="match status" value="2"/>
</dbReference>
<organism evidence="3 4">
    <name type="scientific">Pseudoxanthomonas suwonensis (strain 11-1)</name>
    <dbReference type="NCBI Taxonomy" id="743721"/>
    <lineage>
        <taxon>Bacteria</taxon>
        <taxon>Pseudomonadati</taxon>
        <taxon>Pseudomonadota</taxon>
        <taxon>Gammaproteobacteria</taxon>
        <taxon>Lysobacterales</taxon>
        <taxon>Lysobacteraceae</taxon>
        <taxon>Pseudoxanthomonas</taxon>
    </lineage>
</organism>
<dbReference type="Gene3D" id="2.60.120.260">
    <property type="entry name" value="Galactose-binding domain-like"/>
    <property type="match status" value="2"/>
</dbReference>
<dbReference type="Proteomes" id="UP000008632">
    <property type="component" value="Chromosome"/>
</dbReference>
<keyword evidence="4" id="KW-1185">Reference proteome</keyword>
<proteinExistence type="predicted"/>
<dbReference type="STRING" id="743721.Psesu_1287"/>
<dbReference type="InterPro" id="IPR008928">
    <property type="entry name" value="6-hairpin_glycosidase_sf"/>
</dbReference>
<dbReference type="PROSITE" id="PS50022">
    <property type="entry name" value="FA58C_3"/>
    <property type="match status" value="1"/>
</dbReference>
<dbReference type="eggNOG" id="COG3408">
    <property type="taxonomic scope" value="Bacteria"/>
</dbReference>
<accession>E6WSX9</accession>